<feature type="domain" description="CYRIA/CYRIB Rac1 binding" evidence="5">
    <location>
        <begin position="22"/>
        <end position="335"/>
    </location>
</feature>
<evidence type="ECO:0000256" key="2">
    <source>
        <dbReference type="ARBA" id="ARBA00005778"/>
    </source>
</evidence>
<dbReference type="OrthoDB" id="60973at2759"/>
<proteinExistence type="inferred from homology"/>
<name>A0A553N6S2_TIGCA</name>
<evidence type="ECO:0000313" key="6">
    <source>
        <dbReference type="EMBL" id="TRY61139.1"/>
    </source>
</evidence>
<comment type="subcellular location">
    <subcellularLocation>
        <location evidence="1">Membrane</location>
        <topology evidence="1">Lipid-anchor</topology>
    </subcellularLocation>
</comment>
<dbReference type="Proteomes" id="UP000318571">
    <property type="component" value="Chromosome 8"/>
</dbReference>
<keyword evidence="3" id="KW-0472">Membrane</keyword>
<evidence type="ECO:0000256" key="4">
    <source>
        <dbReference type="ARBA" id="ARBA00023288"/>
    </source>
</evidence>
<comment type="caution">
    <text evidence="6">The sequence shown here is derived from an EMBL/GenBank/DDBJ whole genome shotgun (WGS) entry which is preliminary data.</text>
</comment>
<organism evidence="6 7">
    <name type="scientific">Tigriopus californicus</name>
    <name type="common">Marine copepod</name>
    <dbReference type="NCBI Taxonomy" id="6832"/>
    <lineage>
        <taxon>Eukaryota</taxon>
        <taxon>Metazoa</taxon>
        <taxon>Ecdysozoa</taxon>
        <taxon>Arthropoda</taxon>
        <taxon>Crustacea</taxon>
        <taxon>Multicrustacea</taxon>
        <taxon>Hexanauplia</taxon>
        <taxon>Copepoda</taxon>
        <taxon>Harpacticoida</taxon>
        <taxon>Harpacticidae</taxon>
        <taxon>Tigriopus</taxon>
    </lineage>
</organism>
<evidence type="ECO:0000256" key="1">
    <source>
        <dbReference type="ARBA" id="ARBA00004635"/>
    </source>
</evidence>
<accession>A0A553N6S2</accession>
<dbReference type="GO" id="GO:0030833">
    <property type="term" value="P:regulation of actin filament polymerization"/>
    <property type="evidence" value="ECO:0007669"/>
    <property type="project" value="InterPro"/>
</dbReference>
<dbReference type="STRING" id="6832.A0A553N6S2"/>
<evidence type="ECO:0000313" key="7">
    <source>
        <dbReference type="Proteomes" id="UP000318571"/>
    </source>
</evidence>
<dbReference type="OMA" id="EYRSRFN"/>
<dbReference type="InterPro" id="IPR039789">
    <property type="entry name" value="CYRI"/>
</dbReference>
<dbReference type="AlphaFoldDB" id="A0A553N6S2"/>
<dbReference type="EMBL" id="VCGU01000459">
    <property type="protein sequence ID" value="TRY61139.1"/>
    <property type="molecule type" value="Genomic_DNA"/>
</dbReference>
<comment type="similarity">
    <text evidence="2">Belongs to the CYRI family.</text>
</comment>
<reference evidence="6 7" key="1">
    <citation type="journal article" date="2018" name="Nat. Ecol. Evol.">
        <title>Genomic signatures of mitonuclear coevolution across populations of Tigriopus californicus.</title>
        <authorList>
            <person name="Barreto F.S."/>
            <person name="Watson E.T."/>
            <person name="Lima T.G."/>
            <person name="Willett C.S."/>
            <person name="Edmands S."/>
            <person name="Li W."/>
            <person name="Burton R.S."/>
        </authorList>
    </citation>
    <scope>NUCLEOTIDE SEQUENCE [LARGE SCALE GENOMIC DNA]</scope>
    <source>
        <strain evidence="6 7">San Diego</strain>
    </source>
</reference>
<evidence type="ECO:0000259" key="5">
    <source>
        <dbReference type="Pfam" id="PF07159"/>
    </source>
</evidence>
<dbReference type="GO" id="GO:0016020">
    <property type="term" value="C:membrane"/>
    <property type="evidence" value="ECO:0007669"/>
    <property type="project" value="UniProtKB-SubCell"/>
</dbReference>
<evidence type="ECO:0000256" key="3">
    <source>
        <dbReference type="ARBA" id="ARBA00023136"/>
    </source>
</evidence>
<sequence>MGNLLRLLSRDVDPCCSLPKCDIFVDFENAQPRNELESSLYYEAESVLERSTLVLKELENYEGASQKIREAITKPTKLTEENAWKAVLPLVGKLQVFYEFSKDLTQIIPKILLMLCNPNKEDGFTSQPSKAKIPEQLDDHQAIVKQFAKILEFVLKFDECKMTTPAVQNDFSYYRRTIQRNRHSSEDPVNGNEIGVEMANAMSLFFAHSTPMLNALSETTSKFAQLTFAPVAKNAPDMLSVMAKVCQKMLDTPSLKSRLQFESTELFILRVMVASIILYDHVHPSGAFAKGSCVDVKGCIKVLRDQPKARSESLLNALRYTTKHVNDENTPKGLKSVLFEDIE</sequence>
<gene>
    <name evidence="6" type="ORF">TCAL_13862</name>
</gene>
<dbReference type="PANTHER" id="PTHR12422">
    <property type="entry name" value="GH09096P"/>
    <property type="match status" value="1"/>
</dbReference>
<protein>
    <recommendedName>
        <fullName evidence="5">CYRIA/CYRIB Rac1 binding domain-containing protein</fullName>
    </recommendedName>
</protein>
<dbReference type="Pfam" id="PF07159">
    <property type="entry name" value="CYRIA-B_Rac1-bd"/>
    <property type="match status" value="1"/>
</dbReference>
<keyword evidence="4" id="KW-0449">Lipoprotein</keyword>
<dbReference type="GO" id="GO:0031267">
    <property type="term" value="F:small GTPase binding"/>
    <property type="evidence" value="ECO:0007669"/>
    <property type="project" value="InterPro"/>
</dbReference>
<keyword evidence="7" id="KW-1185">Reference proteome</keyword>
<dbReference type="InterPro" id="IPR009828">
    <property type="entry name" value="CYRIA/CYRIB_Rac1-bd"/>
</dbReference>